<dbReference type="Pfam" id="PF05942">
    <property type="entry name" value="PaREP1"/>
    <property type="match status" value="1"/>
</dbReference>
<dbReference type="Gene3D" id="1.20.120.330">
    <property type="entry name" value="Nucleotidyltransferases domain 2"/>
    <property type="match status" value="1"/>
</dbReference>
<dbReference type="PANTHER" id="PTHR34237:SF1">
    <property type="entry name" value="PAREP8"/>
    <property type="match status" value="1"/>
</dbReference>
<gene>
    <name evidence="2" type="ORF">ENN26_09400</name>
</gene>
<feature type="compositionally biased region" description="Basic residues" evidence="1">
    <location>
        <begin position="1"/>
        <end position="13"/>
    </location>
</feature>
<proteinExistence type="predicted"/>
<feature type="compositionally biased region" description="Basic and acidic residues" evidence="1">
    <location>
        <begin position="14"/>
        <end position="36"/>
    </location>
</feature>
<sequence length="162" mass="18869">MAVKTKPNKKREKVSRPREARENTKKNTASKEDKTASSKTRTKKYLELSNKYLAEAEELYKKGDLPQSGEKYWGATAALLNAIAEKRKWPHYSHRDYADIVEKLSEQLKEPLGPLFANTERLHANYYHNFLSPLNFEAHRQQTLKLIEKLRTLLTQEQEAPQ</sequence>
<dbReference type="InterPro" id="IPR010268">
    <property type="entry name" value="PaREP1"/>
</dbReference>
<name>A0A7C1GM18_9CREN</name>
<dbReference type="PANTHER" id="PTHR34237">
    <property type="entry name" value="PAREP8-RELATED"/>
    <property type="match status" value="1"/>
</dbReference>
<comment type="caution">
    <text evidence="2">The sequence shown here is derived from an EMBL/GenBank/DDBJ whole genome shotgun (WGS) entry which is preliminary data.</text>
</comment>
<accession>A0A7C1GM18</accession>
<feature type="region of interest" description="Disordered" evidence="1">
    <location>
        <begin position="1"/>
        <end position="42"/>
    </location>
</feature>
<organism evidence="2">
    <name type="scientific">Thermofilum adornatum</name>
    <dbReference type="NCBI Taxonomy" id="1365176"/>
    <lineage>
        <taxon>Archaea</taxon>
        <taxon>Thermoproteota</taxon>
        <taxon>Thermoprotei</taxon>
        <taxon>Thermofilales</taxon>
        <taxon>Thermofilaceae</taxon>
        <taxon>Thermofilum</taxon>
    </lineage>
</organism>
<protein>
    <submittedName>
        <fullName evidence="2">PaREP1/PaREP8 domain-contain protein</fullName>
    </submittedName>
</protein>
<dbReference type="EMBL" id="DSAY01000177">
    <property type="protein sequence ID" value="HDP15970.1"/>
    <property type="molecule type" value="Genomic_DNA"/>
</dbReference>
<evidence type="ECO:0000313" key="2">
    <source>
        <dbReference type="EMBL" id="HDP15970.1"/>
    </source>
</evidence>
<dbReference type="AlphaFoldDB" id="A0A7C1GM18"/>
<evidence type="ECO:0000256" key="1">
    <source>
        <dbReference type="SAM" id="MobiDB-lite"/>
    </source>
</evidence>
<reference evidence="2" key="1">
    <citation type="journal article" date="2020" name="mSystems">
        <title>Genome- and Community-Level Interaction Insights into Carbon Utilization and Element Cycling Functions of Hydrothermarchaeota in Hydrothermal Sediment.</title>
        <authorList>
            <person name="Zhou Z."/>
            <person name="Liu Y."/>
            <person name="Xu W."/>
            <person name="Pan J."/>
            <person name="Luo Z.H."/>
            <person name="Li M."/>
        </authorList>
    </citation>
    <scope>NUCLEOTIDE SEQUENCE [LARGE SCALE GENOMIC DNA]</scope>
    <source>
        <strain evidence="2">SpSt-116</strain>
    </source>
</reference>